<gene>
    <name evidence="2" type="ORF">LITE_LOCUS33553</name>
</gene>
<feature type="signal peptide" evidence="1">
    <location>
        <begin position="1"/>
        <end position="35"/>
    </location>
</feature>
<keyword evidence="3" id="KW-1185">Reference proteome</keyword>
<evidence type="ECO:0000256" key="1">
    <source>
        <dbReference type="SAM" id="SignalP"/>
    </source>
</evidence>
<proteinExistence type="predicted"/>
<keyword evidence="1" id="KW-0732">Signal</keyword>
<evidence type="ECO:0000313" key="3">
    <source>
        <dbReference type="Proteomes" id="UP001154282"/>
    </source>
</evidence>
<comment type="caution">
    <text evidence="2">The sequence shown here is derived from an EMBL/GenBank/DDBJ whole genome shotgun (WGS) entry which is preliminary data.</text>
</comment>
<accession>A0AAV0NIV6</accession>
<feature type="chain" id="PRO_5043606125" evidence="1">
    <location>
        <begin position="36"/>
        <end position="62"/>
    </location>
</feature>
<reference evidence="2" key="1">
    <citation type="submission" date="2022-08" db="EMBL/GenBank/DDBJ databases">
        <authorList>
            <person name="Gutierrez-Valencia J."/>
        </authorList>
    </citation>
    <scope>NUCLEOTIDE SEQUENCE</scope>
</reference>
<dbReference type="AlphaFoldDB" id="A0AAV0NIV6"/>
<sequence>MGTTMAKKASYLTIVAAAALILVLALQLLAESVHGAQIHNNAKDIIAGSSVNGSTSQPAKHG</sequence>
<dbReference type="EMBL" id="CAMGYJ010000008">
    <property type="protein sequence ID" value="CAI0458469.1"/>
    <property type="molecule type" value="Genomic_DNA"/>
</dbReference>
<name>A0AAV0NIV6_9ROSI</name>
<evidence type="ECO:0000313" key="2">
    <source>
        <dbReference type="EMBL" id="CAI0458469.1"/>
    </source>
</evidence>
<organism evidence="2 3">
    <name type="scientific">Linum tenue</name>
    <dbReference type="NCBI Taxonomy" id="586396"/>
    <lineage>
        <taxon>Eukaryota</taxon>
        <taxon>Viridiplantae</taxon>
        <taxon>Streptophyta</taxon>
        <taxon>Embryophyta</taxon>
        <taxon>Tracheophyta</taxon>
        <taxon>Spermatophyta</taxon>
        <taxon>Magnoliopsida</taxon>
        <taxon>eudicotyledons</taxon>
        <taxon>Gunneridae</taxon>
        <taxon>Pentapetalae</taxon>
        <taxon>rosids</taxon>
        <taxon>fabids</taxon>
        <taxon>Malpighiales</taxon>
        <taxon>Linaceae</taxon>
        <taxon>Linum</taxon>
    </lineage>
</organism>
<protein>
    <submittedName>
        <fullName evidence="2">Uncharacterized protein</fullName>
    </submittedName>
</protein>
<dbReference type="Proteomes" id="UP001154282">
    <property type="component" value="Unassembled WGS sequence"/>
</dbReference>